<organism evidence="1">
    <name type="scientific">marine sediment metagenome</name>
    <dbReference type="NCBI Taxonomy" id="412755"/>
    <lineage>
        <taxon>unclassified sequences</taxon>
        <taxon>metagenomes</taxon>
        <taxon>ecological metagenomes</taxon>
    </lineage>
</organism>
<dbReference type="AlphaFoldDB" id="A0A0F9SLU4"/>
<comment type="caution">
    <text evidence="1">The sequence shown here is derived from an EMBL/GenBank/DDBJ whole genome shotgun (WGS) entry which is preliminary data.</text>
</comment>
<dbReference type="EMBL" id="LAZR01002423">
    <property type="protein sequence ID" value="KKN30253.1"/>
    <property type="molecule type" value="Genomic_DNA"/>
</dbReference>
<gene>
    <name evidence="1" type="ORF">LCGC14_0836030</name>
</gene>
<proteinExistence type="predicted"/>
<evidence type="ECO:0000313" key="1">
    <source>
        <dbReference type="EMBL" id="KKN30253.1"/>
    </source>
</evidence>
<sequence>MLSSYIVIQSMQMTNIEDEVEAIRDQQRIFRKADEIRRHNSIDAAKIAEIYEKFSLENIDIGLENRRKIRAGIPLYKPAKTRKKRKKFLGLF</sequence>
<reference evidence="1" key="1">
    <citation type="journal article" date="2015" name="Nature">
        <title>Complex archaea that bridge the gap between prokaryotes and eukaryotes.</title>
        <authorList>
            <person name="Spang A."/>
            <person name="Saw J.H."/>
            <person name="Jorgensen S.L."/>
            <person name="Zaremba-Niedzwiedzka K."/>
            <person name="Martijn J."/>
            <person name="Lind A.E."/>
            <person name="van Eijk R."/>
            <person name="Schleper C."/>
            <person name="Guy L."/>
            <person name="Ettema T.J."/>
        </authorList>
    </citation>
    <scope>NUCLEOTIDE SEQUENCE</scope>
</reference>
<name>A0A0F9SLU4_9ZZZZ</name>
<accession>A0A0F9SLU4</accession>
<protein>
    <submittedName>
        <fullName evidence="1">Uncharacterized protein</fullName>
    </submittedName>
</protein>